<evidence type="ECO:0000256" key="4">
    <source>
        <dbReference type="ARBA" id="ARBA00023237"/>
    </source>
</evidence>
<dbReference type="AlphaFoldDB" id="A0A2T1HYQ3"/>
<gene>
    <name evidence="8" type="ORF">SLNSH_00060</name>
</gene>
<dbReference type="InterPro" id="IPR051692">
    <property type="entry name" value="OMP-like"/>
</dbReference>
<dbReference type="InterPro" id="IPR011250">
    <property type="entry name" value="OMP/PagP_B-barrel"/>
</dbReference>
<dbReference type="SUPFAM" id="SSF56925">
    <property type="entry name" value="OMPA-like"/>
    <property type="match status" value="1"/>
</dbReference>
<sequence>MSNSRRFVPVVLLLAVAAGGRAEAADLPSRRDPYVATGYAAPVPTWQGLYAGVHAGGGFGKVGPANTSGLVGGAQVGYNVQLNNVVVGGEADLTASGVRNNSFTEKTRQKWLGSLRARAGYAVGNVLPYVTGGVAMGTTQIKGFNGHTDDTHAGYVVGGGAEMMMNPNMTVRAEYLYYGLEDAKYPGGPRGVNNSVNVIRAGANYKF</sequence>
<protein>
    <submittedName>
        <fullName evidence="8">Porin family protein</fullName>
    </submittedName>
</protein>
<dbReference type="PANTHER" id="PTHR34001">
    <property type="entry name" value="BLL7405 PROTEIN"/>
    <property type="match status" value="1"/>
</dbReference>
<dbReference type="OrthoDB" id="9815357at2"/>
<organism evidence="8 9">
    <name type="scientific">Alsobacter soli</name>
    <dbReference type="NCBI Taxonomy" id="2109933"/>
    <lineage>
        <taxon>Bacteria</taxon>
        <taxon>Pseudomonadati</taxon>
        <taxon>Pseudomonadota</taxon>
        <taxon>Alphaproteobacteria</taxon>
        <taxon>Hyphomicrobiales</taxon>
        <taxon>Alsobacteraceae</taxon>
        <taxon>Alsobacter</taxon>
    </lineage>
</organism>
<comment type="subcellular location">
    <subcellularLocation>
        <location evidence="1">Cell outer membrane</location>
    </subcellularLocation>
</comment>
<dbReference type="PANTHER" id="PTHR34001:SF3">
    <property type="entry name" value="BLL7405 PROTEIN"/>
    <property type="match status" value="1"/>
</dbReference>
<accession>A0A2T1HYQ3</accession>
<keyword evidence="9" id="KW-1185">Reference proteome</keyword>
<keyword evidence="2 6" id="KW-0732">Signal</keyword>
<evidence type="ECO:0000256" key="3">
    <source>
        <dbReference type="ARBA" id="ARBA00023136"/>
    </source>
</evidence>
<evidence type="ECO:0000313" key="8">
    <source>
        <dbReference type="EMBL" id="PSC06823.1"/>
    </source>
</evidence>
<comment type="caution">
    <text evidence="8">The sequence shown here is derived from an EMBL/GenBank/DDBJ whole genome shotgun (WGS) entry which is preliminary data.</text>
</comment>
<dbReference type="Gene3D" id="2.40.160.20">
    <property type="match status" value="1"/>
</dbReference>
<feature type="signal peptide" evidence="6">
    <location>
        <begin position="1"/>
        <end position="24"/>
    </location>
</feature>
<feature type="chain" id="PRO_5015696910" evidence="6">
    <location>
        <begin position="25"/>
        <end position="207"/>
    </location>
</feature>
<dbReference type="RefSeq" id="WP_146140136.1">
    <property type="nucleotide sequence ID" value="NZ_PVZS01000001.1"/>
</dbReference>
<reference evidence="9" key="1">
    <citation type="submission" date="2018-03" db="EMBL/GenBank/DDBJ databases">
        <authorList>
            <person name="Sun L."/>
            <person name="Liu H."/>
            <person name="Chen W."/>
            <person name="Huang K."/>
            <person name="Liu W."/>
            <person name="Gao X."/>
        </authorList>
    </citation>
    <scope>NUCLEOTIDE SEQUENCE [LARGE SCALE GENOMIC DNA]</scope>
    <source>
        <strain evidence="9">SH9</strain>
    </source>
</reference>
<dbReference type="EMBL" id="PVZS01000001">
    <property type="protein sequence ID" value="PSC06823.1"/>
    <property type="molecule type" value="Genomic_DNA"/>
</dbReference>
<dbReference type="Proteomes" id="UP000239772">
    <property type="component" value="Unassembled WGS sequence"/>
</dbReference>
<keyword evidence="3" id="KW-0472">Membrane</keyword>
<proteinExistence type="inferred from homology"/>
<comment type="similarity">
    <text evidence="5">Belongs to the Omp25/RopB family.</text>
</comment>
<evidence type="ECO:0000313" key="9">
    <source>
        <dbReference type="Proteomes" id="UP000239772"/>
    </source>
</evidence>
<name>A0A2T1HYQ3_9HYPH</name>
<evidence type="ECO:0000256" key="6">
    <source>
        <dbReference type="SAM" id="SignalP"/>
    </source>
</evidence>
<dbReference type="GO" id="GO:0009279">
    <property type="term" value="C:cell outer membrane"/>
    <property type="evidence" value="ECO:0007669"/>
    <property type="project" value="UniProtKB-SubCell"/>
</dbReference>
<evidence type="ECO:0000256" key="2">
    <source>
        <dbReference type="ARBA" id="ARBA00022729"/>
    </source>
</evidence>
<evidence type="ECO:0000259" key="7">
    <source>
        <dbReference type="Pfam" id="PF13505"/>
    </source>
</evidence>
<dbReference type="Pfam" id="PF13505">
    <property type="entry name" value="OMP_b-brl"/>
    <property type="match status" value="1"/>
</dbReference>
<dbReference type="InterPro" id="IPR027385">
    <property type="entry name" value="Beta-barrel_OMP"/>
</dbReference>
<evidence type="ECO:0000256" key="1">
    <source>
        <dbReference type="ARBA" id="ARBA00004442"/>
    </source>
</evidence>
<feature type="domain" description="Outer membrane protein beta-barrel" evidence="7">
    <location>
        <begin position="45"/>
        <end position="207"/>
    </location>
</feature>
<evidence type="ECO:0000256" key="5">
    <source>
        <dbReference type="ARBA" id="ARBA00038306"/>
    </source>
</evidence>
<keyword evidence="4" id="KW-0998">Cell outer membrane</keyword>